<dbReference type="PIR" id="T26478">
    <property type="entry name" value="T26478"/>
</dbReference>
<dbReference type="UCSC" id="Y17D7A.1">
    <property type="organism name" value="c. elegans"/>
</dbReference>
<dbReference type="AlphaFoldDB" id="O45905"/>
<name>O45905_CAEEL</name>
<organism evidence="13 14">
    <name type="scientific">Caenorhabditis elegans</name>
    <dbReference type="NCBI Taxonomy" id="6239"/>
    <lineage>
        <taxon>Eukaryota</taxon>
        <taxon>Metazoa</taxon>
        <taxon>Ecdysozoa</taxon>
        <taxon>Nematoda</taxon>
        <taxon>Chromadorea</taxon>
        <taxon>Rhabditida</taxon>
        <taxon>Rhabditina</taxon>
        <taxon>Rhabditomorpha</taxon>
        <taxon>Rhabditoidea</taxon>
        <taxon>Rhabditidae</taxon>
        <taxon>Peloderinae</taxon>
        <taxon>Caenorhabditis</taxon>
    </lineage>
</organism>
<evidence type="ECO:0000256" key="7">
    <source>
        <dbReference type="ARBA" id="ARBA00023163"/>
    </source>
</evidence>
<dbReference type="FunCoup" id="O45905">
    <property type="interactions" value="151"/>
</dbReference>
<dbReference type="GO" id="GO:0043565">
    <property type="term" value="F:sequence-specific DNA binding"/>
    <property type="evidence" value="ECO:0007669"/>
    <property type="project" value="InterPro"/>
</dbReference>
<dbReference type="HOGENOM" id="CLU_007368_7_1_1"/>
<dbReference type="GeneID" id="189442"/>
<dbReference type="Gene3D" id="1.10.565.10">
    <property type="entry name" value="Retinoid X Receptor"/>
    <property type="match status" value="1"/>
</dbReference>
<dbReference type="PaxDb" id="6239-Y17D7A.1"/>
<dbReference type="CTD" id="189442"/>
<keyword evidence="9 10" id="KW-0539">Nucleus</keyword>
<dbReference type="SMR" id="O45905"/>
<dbReference type="PROSITE" id="PS51843">
    <property type="entry name" value="NR_LBD"/>
    <property type="match status" value="1"/>
</dbReference>
<dbReference type="Pfam" id="PF00105">
    <property type="entry name" value="zf-C4"/>
    <property type="match status" value="1"/>
</dbReference>
<evidence type="ECO:0000313" key="13">
    <source>
        <dbReference type="EMBL" id="CAA16291.2"/>
    </source>
</evidence>
<dbReference type="SUPFAM" id="SSF48508">
    <property type="entry name" value="Nuclear receptor ligand-binding domain"/>
    <property type="match status" value="1"/>
</dbReference>
<dbReference type="InterPro" id="IPR013088">
    <property type="entry name" value="Znf_NHR/GATA"/>
</dbReference>
<dbReference type="IntAct" id="O45905">
    <property type="interactions" value="1"/>
</dbReference>
<evidence type="ECO:0000256" key="9">
    <source>
        <dbReference type="ARBA" id="ARBA00023242"/>
    </source>
</evidence>
<evidence type="ECO:0000256" key="6">
    <source>
        <dbReference type="ARBA" id="ARBA00023125"/>
    </source>
</evidence>
<feature type="domain" description="NR LBD" evidence="12">
    <location>
        <begin position="162"/>
        <end position="414"/>
    </location>
</feature>
<evidence type="ECO:0000256" key="2">
    <source>
        <dbReference type="ARBA" id="ARBA00022723"/>
    </source>
</evidence>
<dbReference type="SMART" id="SM00399">
    <property type="entry name" value="ZnF_C4"/>
    <property type="match status" value="1"/>
</dbReference>
<dbReference type="InterPro" id="IPR000536">
    <property type="entry name" value="Nucl_hrmn_rcpt_lig-bd"/>
</dbReference>
<evidence type="ECO:0000313" key="15">
    <source>
        <dbReference type="WormBase" id="Y17D7A.1"/>
    </source>
</evidence>
<keyword evidence="2 10" id="KW-0479">Metal-binding</keyword>
<dbReference type="AGR" id="WB:WBGene00012446"/>
<evidence type="ECO:0000256" key="3">
    <source>
        <dbReference type="ARBA" id="ARBA00022771"/>
    </source>
</evidence>
<evidence type="ECO:0000256" key="8">
    <source>
        <dbReference type="ARBA" id="ARBA00023170"/>
    </source>
</evidence>
<evidence type="ECO:0000256" key="4">
    <source>
        <dbReference type="ARBA" id="ARBA00022833"/>
    </source>
</evidence>
<protein>
    <submittedName>
        <fullName evidence="13">Nuclear Hormone Receptor family</fullName>
    </submittedName>
</protein>
<dbReference type="SMART" id="SM00430">
    <property type="entry name" value="HOLI"/>
    <property type="match status" value="1"/>
</dbReference>
<dbReference type="PROSITE" id="PS00031">
    <property type="entry name" value="NUCLEAR_REC_DBD_1"/>
    <property type="match status" value="1"/>
</dbReference>
<comment type="subcellular location">
    <subcellularLocation>
        <location evidence="10">Nucleus</location>
    </subcellularLocation>
</comment>
<dbReference type="GO" id="GO:0005634">
    <property type="term" value="C:nucleus"/>
    <property type="evidence" value="ECO:0007669"/>
    <property type="project" value="UniProtKB-SubCell"/>
</dbReference>
<gene>
    <name evidence="13 15" type="primary">nhr-230</name>
    <name evidence="13" type="ORF">CELE_Y17D7A.1</name>
    <name evidence="15" type="ORF">Y17D7A.1</name>
</gene>
<dbReference type="Bgee" id="WBGene00012446">
    <property type="expression patterns" value="Expressed in adult organism and 3 other cell types or tissues"/>
</dbReference>
<evidence type="ECO:0000256" key="5">
    <source>
        <dbReference type="ARBA" id="ARBA00023015"/>
    </source>
</evidence>
<keyword evidence="14" id="KW-1185">Reference proteome</keyword>
<accession>O45905</accession>
<dbReference type="InterPro" id="IPR035500">
    <property type="entry name" value="NHR-like_dom_sf"/>
</dbReference>
<keyword evidence="7 10" id="KW-0804">Transcription</keyword>
<dbReference type="GO" id="GO:0003700">
    <property type="term" value="F:DNA-binding transcription factor activity"/>
    <property type="evidence" value="ECO:0007669"/>
    <property type="project" value="InterPro"/>
</dbReference>
<dbReference type="PANTHER" id="PTHR45680">
    <property type="entry name" value="NUCLEAR HORMONE RECEPTOR FAMILY"/>
    <property type="match status" value="1"/>
</dbReference>
<evidence type="ECO:0000256" key="1">
    <source>
        <dbReference type="ARBA" id="ARBA00005993"/>
    </source>
</evidence>
<dbReference type="Gene3D" id="3.30.50.10">
    <property type="entry name" value="Erythroid Transcription Factor GATA-1, subunit A"/>
    <property type="match status" value="1"/>
</dbReference>
<evidence type="ECO:0000256" key="10">
    <source>
        <dbReference type="RuleBase" id="RU004334"/>
    </source>
</evidence>
<dbReference type="WormBase" id="Y17D7A.1">
    <property type="protein sequence ID" value="CE40242"/>
    <property type="gene ID" value="WBGene00012446"/>
    <property type="gene designation" value="nhr-230"/>
</dbReference>
<keyword evidence="4 10" id="KW-0862">Zinc</keyword>
<dbReference type="SUPFAM" id="SSF57716">
    <property type="entry name" value="Glucocorticoid receptor-like (DNA-binding domain)"/>
    <property type="match status" value="1"/>
</dbReference>
<dbReference type="GO" id="GO:0008270">
    <property type="term" value="F:zinc ion binding"/>
    <property type="evidence" value="ECO:0007669"/>
    <property type="project" value="UniProtKB-KW"/>
</dbReference>
<proteinExistence type="inferred from homology"/>
<dbReference type="OrthoDB" id="5788203at2759"/>
<feature type="domain" description="Nuclear receptor" evidence="11">
    <location>
        <begin position="17"/>
        <end position="95"/>
    </location>
</feature>
<evidence type="ECO:0000259" key="12">
    <source>
        <dbReference type="PROSITE" id="PS51843"/>
    </source>
</evidence>
<evidence type="ECO:0000313" key="14">
    <source>
        <dbReference type="Proteomes" id="UP000001940"/>
    </source>
</evidence>
<dbReference type="PROSITE" id="PS51030">
    <property type="entry name" value="NUCLEAR_REC_DBD_2"/>
    <property type="match status" value="1"/>
</dbReference>
<dbReference type="InterPro" id="IPR001628">
    <property type="entry name" value="Znf_hrmn_rcpt"/>
</dbReference>
<dbReference type="eggNOG" id="KOG3575">
    <property type="taxonomic scope" value="Eukaryota"/>
</dbReference>
<dbReference type="PRINTS" id="PR00047">
    <property type="entry name" value="STROIDFINGER"/>
</dbReference>
<keyword evidence="8 10" id="KW-0675">Receptor</keyword>
<dbReference type="KEGG" id="cel:CELE_Y17D7A.1"/>
<sequence length="414" mass="48362">MDLIASTSILSQEESSELICAVCSQPARGRHFGAVACRACAAFFRRADAAKTTVKPCKKGGNCQNLLNNNGWFDCKFCRLQKCYEIGMNSANFQFDRDPISTKLTNVPNSMEGFLGRPHCVIFVDPEVVRCEKDLIDCTDLLRKAGRILKEGSESPLYTKSNLQKLAEALQKIDICHDSSPSQPVKLVTKYGKEEVFSFFEQDFLKATRWFTYFDEFQDLDQEQKLELIQAIWHVWSRLYKLSTSAIGKRRQICEDKMLMISHGSEYTVMDLTKIEFDFSWCTKYTNEQMQHFIDNTQNSFLYKLVDYMMDLKPSDVELSFMICQACFHYAGQRFHGKMLEICENFQQKLADELHEFYVDEWRMPNYSGRLSQLLRINNRIREDIWKCRKKQEIAEIFDVYSIQYSHPDIFKDI</sequence>
<dbReference type="EMBL" id="BX284605">
    <property type="protein sequence ID" value="CAA16291.2"/>
    <property type="molecule type" value="Genomic_DNA"/>
</dbReference>
<keyword evidence="6 10" id="KW-0238">DNA-binding</keyword>
<comment type="similarity">
    <text evidence="1 10">Belongs to the nuclear hormone receptor family.</text>
</comment>
<keyword evidence="5 10" id="KW-0805">Transcription regulation</keyword>
<dbReference type="PANTHER" id="PTHR45680:SF14">
    <property type="entry name" value="NUCLEAR HORMONE RECEPTOR FAMILY-RELATED"/>
    <property type="match status" value="1"/>
</dbReference>
<dbReference type="OMA" id="RPHCVIF"/>
<dbReference type="RefSeq" id="NP_507681.2">
    <property type="nucleotide sequence ID" value="NM_075280.4"/>
</dbReference>
<dbReference type="InParanoid" id="O45905"/>
<dbReference type="Pfam" id="PF00104">
    <property type="entry name" value="Hormone_recep"/>
    <property type="match status" value="1"/>
</dbReference>
<evidence type="ECO:0000259" key="11">
    <source>
        <dbReference type="PROSITE" id="PS51030"/>
    </source>
</evidence>
<reference evidence="13 14" key="1">
    <citation type="journal article" date="1998" name="Science">
        <title>Genome sequence of the nematode C. elegans: a platform for investigating biology.</title>
        <authorList>
            <consortium name="The C. elegans sequencing consortium"/>
            <person name="Sulson J.E."/>
            <person name="Waterston R."/>
        </authorList>
    </citation>
    <scope>NUCLEOTIDE SEQUENCE [LARGE SCALE GENOMIC DNA]</scope>
    <source>
        <strain evidence="13 14">Bristol N2</strain>
    </source>
</reference>
<dbReference type="InterPro" id="IPR051152">
    <property type="entry name" value="C.elegans_Orphan_NR"/>
</dbReference>
<dbReference type="PhylomeDB" id="O45905"/>
<dbReference type="Proteomes" id="UP000001940">
    <property type="component" value="Chromosome V"/>
</dbReference>
<keyword evidence="3 10" id="KW-0863">Zinc-finger</keyword>